<name>A0A6J4VDS4_9BACT</name>
<organism evidence="1">
    <name type="scientific">uncultured Thermomicrobiales bacterium</name>
    <dbReference type="NCBI Taxonomy" id="1645740"/>
    <lineage>
        <taxon>Bacteria</taxon>
        <taxon>Pseudomonadati</taxon>
        <taxon>Thermomicrobiota</taxon>
        <taxon>Thermomicrobia</taxon>
        <taxon>Thermomicrobiales</taxon>
        <taxon>environmental samples</taxon>
    </lineage>
</organism>
<evidence type="ECO:0008006" key="2">
    <source>
        <dbReference type="Google" id="ProtNLM"/>
    </source>
</evidence>
<accession>A0A6J4VDS4</accession>
<dbReference type="Gene3D" id="3.30.450.180">
    <property type="match status" value="1"/>
</dbReference>
<dbReference type="InterPro" id="IPR001387">
    <property type="entry name" value="Cro/C1-type_HTH"/>
</dbReference>
<dbReference type="Gene3D" id="1.10.260.40">
    <property type="entry name" value="lambda repressor-like DNA-binding domains"/>
    <property type="match status" value="1"/>
</dbReference>
<reference evidence="1" key="1">
    <citation type="submission" date="2020-02" db="EMBL/GenBank/DDBJ databases">
        <authorList>
            <person name="Meier V. D."/>
        </authorList>
    </citation>
    <scope>NUCLEOTIDE SEQUENCE</scope>
    <source>
        <strain evidence="1">AVDCRST_MAG33</strain>
    </source>
</reference>
<proteinExistence type="predicted"/>
<dbReference type="GO" id="GO:0003677">
    <property type="term" value="F:DNA binding"/>
    <property type="evidence" value="ECO:0007669"/>
    <property type="project" value="InterPro"/>
</dbReference>
<dbReference type="CDD" id="cd00093">
    <property type="entry name" value="HTH_XRE"/>
    <property type="match status" value="1"/>
</dbReference>
<evidence type="ECO:0000313" key="1">
    <source>
        <dbReference type="EMBL" id="CAA9571268.1"/>
    </source>
</evidence>
<dbReference type="EMBL" id="CADCWK010000297">
    <property type="protein sequence ID" value="CAA9571268.1"/>
    <property type="molecule type" value="Genomic_DNA"/>
</dbReference>
<gene>
    <name evidence="1" type="ORF">AVDCRST_MAG33-2534</name>
</gene>
<protein>
    <recommendedName>
        <fullName evidence="2">HTH cro/C1-type domain-containing protein</fullName>
    </recommendedName>
</protein>
<dbReference type="AlphaFoldDB" id="A0A6J4VDS4"/>
<dbReference type="InterPro" id="IPR010982">
    <property type="entry name" value="Lambda_DNA-bd_dom_sf"/>
</dbReference>
<sequence length="266" mass="29816">MALDLDAFGAMVRTARERRGLRAIDLAVAMRWAGTAPVYRYERGGPDAPRPDPDTINLLAQVLQLGYADRMTLLGLAGHLPETVPLTADEEARLLVALRPELERLPDPTQVFDFRGRILAVNSAMFRELGHPDDLGDRWREQGVTVFDVAWDPDLGLADRLVDPVAARRFQVLRFILYNQLRRHETWYRELPDRFAHYPGFVELWRAMSERVADEDGGVGLIPVVHAPLEIRLPGGGTARYDVAQRAVHGVAGLVALLVMSPDRSR</sequence>